<name>A0A429VA24_9SPHN</name>
<proteinExistence type="predicted"/>
<dbReference type="InterPro" id="IPR022791">
    <property type="entry name" value="L-PG_synthase/AglD"/>
</dbReference>
<evidence type="ECO:0000313" key="8">
    <source>
        <dbReference type="Proteomes" id="UP000274661"/>
    </source>
</evidence>
<dbReference type="NCBIfam" id="TIGR00374">
    <property type="entry name" value="flippase-like domain"/>
    <property type="match status" value="1"/>
</dbReference>
<dbReference type="RefSeq" id="WP_126718674.1">
    <property type="nucleotide sequence ID" value="NZ_RWJF01000001.1"/>
</dbReference>
<keyword evidence="8" id="KW-1185">Reference proteome</keyword>
<dbReference type="GO" id="GO:0005886">
    <property type="term" value="C:plasma membrane"/>
    <property type="evidence" value="ECO:0007669"/>
    <property type="project" value="UniProtKB-SubCell"/>
</dbReference>
<keyword evidence="2" id="KW-1003">Cell membrane</keyword>
<keyword evidence="3 6" id="KW-0812">Transmembrane</keyword>
<dbReference type="AlphaFoldDB" id="A0A429VA24"/>
<evidence type="ECO:0000256" key="1">
    <source>
        <dbReference type="ARBA" id="ARBA00004651"/>
    </source>
</evidence>
<keyword evidence="5 6" id="KW-0472">Membrane</keyword>
<feature type="transmembrane region" description="Helical" evidence="6">
    <location>
        <begin position="58"/>
        <end position="81"/>
    </location>
</feature>
<feature type="transmembrane region" description="Helical" evidence="6">
    <location>
        <begin position="26"/>
        <end position="46"/>
    </location>
</feature>
<dbReference type="PANTHER" id="PTHR39087">
    <property type="entry name" value="UPF0104 MEMBRANE PROTEIN MJ1595"/>
    <property type="match status" value="1"/>
</dbReference>
<organism evidence="7 8">
    <name type="scientific">Sphingomonas ginkgonis</name>
    <dbReference type="NCBI Taxonomy" id="2315330"/>
    <lineage>
        <taxon>Bacteria</taxon>
        <taxon>Pseudomonadati</taxon>
        <taxon>Pseudomonadota</taxon>
        <taxon>Alphaproteobacteria</taxon>
        <taxon>Sphingomonadales</taxon>
        <taxon>Sphingomonadaceae</taxon>
        <taxon>Sphingomonas</taxon>
    </lineage>
</organism>
<gene>
    <name evidence="7" type="ORF">HMF7854_08305</name>
</gene>
<dbReference type="PANTHER" id="PTHR39087:SF2">
    <property type="entry name" value="UPF0104 MEMBRANE PROTEIN MJ1595"/>
    <property type="match status" value="1"/>
</dbReference>
<dbReference type="OrthoDB" id="9814270at2"/>
<evidence type="ECO:0000256" key="3">
    <source>
        <dbReference type="ARBA" id="ARBA00022692"/>
    </source>
</evidence>
<evidence type="ECO:0000256" key="2">
    <source>
        <dbReference type="ARBA" id="ARBA00022475"/>
    </source>
</evidence>
<evidence type="ECO:0000256" key="5">
    <source>
        <dbReference type="ARBA" id="ARBA00023136"/>
    </source>
</evidence>
<feature type="transmembrane region" description="Helical" evidence="6">
    <location>
        <begin position="169"/>
        <end position="191"/>
    </location>
</feature>
<feature type="transmembrane region" description="Helical" evidence="6">
    <location>
        <begin position="229"/>
        <end position="252"/>
    </location>
</feature>
<feature type="transmembrane region" description="Helical" evidence="6">
    <location>
        <begin position="264"/>
        <end position="284"/>
    </location>
</feature>
<dbReference type="EMBL" id="RWJF01000001">
    <property type="protein sequence ID" value="RST30840.1"/>
    <property type="molecule type" value="Genomic_DNA"/>
</dbReference>
<reference evidence="7 8" key="1">
    <citation type="submission" date="2018-12" db="EMBL/GenBank/DDBJ databases">
        <title>Sphingomonas sp. HMF7854 Genome sequencing and assembly.</title>
        <authorList>
            <person name="Cha I."/>
            <person name="Kang H."/>
            <person name="Kim H."/>
            <person name="Kang J."/>
            <person name="Joh K."/>
        </authorList>
    </citation>
    <scope>NUCLEOTIDE SEQUENCE [LARGE SCALE GENOMIC DNA]</scope>
    <source>
        <strain evidence="7 8">HMF7854</strain>
    </source>
</reference>
<accession>A0A429VA24</accession>
<comment type="caution">
    <text evidence="7">The sequence shown here is derived from an EMBL/GenBank/DDBJ whole genome shotgun (WGS) entry which is preliminary data.</text>
</comment>
<protein>
    <submittedName>
        <fullName evidence="7">UPF0104 family protein</fullName>
    </submittedName>
</protein>
<evidence type="ECO:0000313" key="7">
    <source>
        <dbReference type="EMBL" id="RST30840.1"/>
    </source>
</evidence>
<evidence type="ECO:0000256" key="4">
    <source>
        <dbReference type="ARBA" id="ARBA00022989"/>
    </source>
</evidence>
<sequence>MMARRKDSAGAAQQPDRGIGAHWRNWLLAALLVAALAVAILHWGDVKKFAALLATAEPLWLIVAGLLQLATYFGLSAQWWLVLRQGRTPEPHAELFRLTFAKHFADQVVPTAGMSGNVLLVDRLVNLGVPRGNAVAALLLQVIAYYLSYSLGAFAVLVDLWWKHRSSALLDGAVLLFLVVSAGIPALTLWLHRRGQEKLPHWLGRWSKARSFFALVGEAPRELIRDPRLIAWLTLLNLAVFAADAATMQACLRALGVHAPLSAGYVAFMMASIAVILGPIPMGLGSFEAVSIAMLRLFGVPFEAALSATLLFRGFTLWLPLLPGGLLMRRELRPVEA</sequence>
<dbReference type="Pfam" id="PF03706">
    <property type="entry name" value="LPG_synthase_TM"/>
    <property type="match status" value="1"/>
</dbReference>
<dbReference type="Proteomes" id="UP000274661">
    <property type="component" value="Unassembled WGS sequence"/>
</dbReference>
<feature type="transmembrane region" description="Helical" evidence="6">
    <location>
        <begin position="134"/>
        <end position="162"/>
    </location>
</feature>
<keyword evidence="4 6" id="KW-1133">Transmembrane helix</keyword>
<evidence type="ECO:0000256" key="6">
    <source>
        <dbReference type="SAM" id="Phobius"/>
    </source>
</evidence>
<comment type="subcellular location">
    <subcellularLocation>
        <location evidence="1">Cell membrane</location>
        <topology evidence="1">Multi-pass membrane protein</topology>
    </subcellularLocation>
</comment>
<feature type="transmembrane region" description="Helical" evidence="6">
    <location>
        <begin position="304"/>
        <end position="328"/>
    </location>
</feature>